<comment type="caution">
    <text evidence="1">The sequence shown here is derived from an EMBL/GenBank/DDBJ whole genome shotgun (WGS) entry which is preliminary data.</text>
</comment>
<name>A0AAN9AZ72_9CAEN</name>
<protein>
    <submittedName>
        <fullName evidence="1">Uncharacterized protein</fullName>
    </submittedName>
</protein>
<sequence length="390" mass="44862">MSREGDLDTETLMETDEEENKISCRLCPKQFPSCAIKPIMSDIVIADILGQTRDTGVKIEEIAFIALFCALLNMQESISVIFHVDDLAILNTLDNKWNDTIMKLAPDYLPYHDIFERKKIDEHHFRVRVEPHSDEKGILRTYAFHSSLSLDRGLDRHPSHSTMQYTFDKAQDSSVCASTSHDGLPSYTDFKLNQEIRIPLQDNGHSVCFQEDQRLQAKRIGKTLTQQELGDSIWNFHELGEYISALSKVPGGGIVYFGIHEQKKKNTKFISEGVPLSHLKKCNLKESFDERASDLLWVGQTQPNDADNKRSVGTVKFIPLPDRHGQIDRYIIEVTVRQFKGVCFFRKNGPESYELNQENEPEEVKPWQRWAALSNCKTLKVIETQFEWHD</sequence>
<organism evidence="1 2">
    <name type="scientific">Littorina saxatilis</name>
    <dbReference type="NCBI Taxonomy" id="31220"/>
    <lineage>
        <taxon>Eukaryota</taxon>
        <taxon>Metazoa</taxon>
        <taxon>Spiralia</taxon>
        <taxon>Lophotrochozoa</taxon>
        <taxon>Mollusca</taxon>
        <taxon>Gastropoda</taxon>
        <taxon>Caenogastropoda</taxon>
        <taxon>Littorinimorpha</taxon>
        <taxon>Littorinoidea</taxon>
        <taxon>Littorinidae</taxon>
        <taxon>Littorina</taxon>
    </lineage>
</organism>
<gene>
    <name evidence="1" type="ORF">V1264_005182</name>
</gene>
<proteinExistence type="predicted"/>
<dbReference type="Proteomes" id="UP001374579">
    <property type="component" value="Unassembled WGS sequence"/>
</dbReference>
<accession>A0AAN9AZ72</accession>
<evidence type="ECO:0000313" key="1">
    <source>
        <dbReference type="EMBL" id="KAK7095817.1"/>
    </source>
</evidence>
<dbReference type="AlphaFoldDB" id="A0AAN9AZ72"/>
<keyword evidence="2" id="KW-1185">Reference proteome</keyword>
<dbReference type="EMBL" id="JBAMIC010000014">
    <property type="protein sequence ID" value="KAK7095817.1"/>
    <property type="molecule type" value="Genomic_DNA"/>
</dbReference>
<reference evidence="1 2" key="1">
    <citation type="submission" date="2024-02" db="EMBL/GenBank/DDBJ databases">
        <title>Chromosome-scale genome assembly of the rough periwinkle Littorina saxatilis.</title>
        <authorList>
            <person name="De Jode A."/>
            <person name="Faria R."/>
            <person name="Formenti G."/>
            <person name="Sims Y."/>
            <person name="Smith T.P."/>
            <person name="Tracey A."/>
            <person name="Wood J.M.D."/>
            <person name="Zagrodzka Z.B."/>
            <person name="Johannesson K."/>
            <person name="Butlin R.K."/>
            <person name="Leder E.H."/>
        </authorList>
    </citation>
    <scope>NUCLEOTIDE SEQUENCE [LARGE SCALE GENOMIC DNA]</scope>
    <source>
        <strain evidence="1">Snail1</strain>
        <tissue evidence="1">Muscle</tissue>
    </source>
</reference>
<evidence type="ECO:0000313" key="2">
    <source>
        <dbReference type="Proteomes" id="UP001374579"/>
    </source>
</evidence>